<reference evidence="2 3" key="1">
    <citation type="submission" date="2019-10" db="EMBL/GenBank/DDBJ databases">
        <title>Paraburkholderia sp. isolated from nodules of Mimosa pudica from Brazilian Atlantic Forest soils.</title>
        <authorList>
            <person name="Paulitsch F."/>
            <person name="Hungria M."/>
            <person name="Dall'Agnol R."/>
        </authorList>
    </citation>
    <scope>NUCLEOTIDE SEQUENCE [LARGE SCALE GENOMIC DNA]</scope>
    <source>
        <strain evidence="2 3">CNPSo 3157</strain>
    </source>
</reference>
<gene>
    <name evidence="2" type="ORF">GCT13_38030</name>
</gene>
<dbReference type="AlphaFoldDB" id="A0A7X1NJ90"/>
<evidence type="ECO:0000313" key="2">
    <source>
        <dbReference type="EMBL" id="MPW22471.1"/>
    </source>
</evidence>
<evidence type="ECO:0000259" key="1">
    <source>
        <dbReference type="Pfam" id="PF13276"/>
    </source>
</evidence>
<dbReference type="EMBL" id="WHNP01000067">
    <property type="protein sequence ID" value="MPW22471.1"/>
    <property type="molecule type" value="Genomic_DNA"/>
</dbReference>
<evidence type="ECO:0000313" key="3">
    <source>
        <dbReference type="Proteomes" id="UP000484381"/>
    </source>
</evidence>
<dbReference type="InterPro" id="IPR025948">
    <property type="entry name" value="HTH-like_dom"/>
</dbReference>
<feature type="domain" description="HTH-like" evidence="1">
    <location>
        <begin position="3"/>
        <end position="54"/>
    </location>
</feature>
<protein>
    <submittedName>
        <fullName evidence="2">IS3 family transposase</fullName>
    </submittedName>
</protein>
<comment type="caution">
    <text evidence="2">The sequence shown here is derived from an EMBL/GenBank/DDBJ whole genome shotgun (WGS) entry which is preliminary data.</text>
</comment>
<organism evidence="2 3">
    <name type="scientific">Paraburkholderia franconis</name>
    <dbReference type="NCBI Taxonomy" id="2654983"/>
    <lineage>
        <taxon>Bacteria</taxon>
        <taxon>Pseudomonadati</taxon>
        <taxon>Pseudomonadota</taxon>
        <taxon>Betaproteobacteria</taxon>
        <taxon>Burkholderiales</taxon>
        <taxon>Burkholderiaceae</taxon>
        <taxon>Paraburkholderia</taxon>
    </lineage>
</organism>
<dbReference type="Proteomes" id="UP000484381">
    <property type="component" value="Unassembled WGS sequence"/>
</dbReference>
<keyword evidence="3" id="KW-1185">Reference proteome</keyword>
<sequence length="120" mass="14012">MLRSFRNWLPTYGYRRAWALLRRRRDAVGRPRVNAKRVYRVMRAHNLRLAHRPRHTPSSRRHDGKVAVGSSNARLVLECQPKPLAKGGVHIHYNESHPHSALKYCSPREFRQRATSPTEA</sequence>
<accession>A0A7X1NJ90</accession>
<dbReference type="Pfam" id="PF13276">
    <property type="entry name" value="HTH_21"/>
    <property type="match status" value="1"/>
</dbReference>
<proteinExistence type="predicted"/>
<name>A0A7X1NJ90_9BURK</name>